<gene>
    <name evidence="3" type="ORF">CJ203_00625</name>
</gene>
<evidence type="ECO:0000256" key="1">
    <source>
        <dbReference type="SAM" id="MobiDB-lite"/>
    </source>
</evidence>
<reference evidence="3 4" key="1">
    <citation type="submission" date="2017-09" db="EMBL/GenBank/DDBJ databases">
        <title>Bacterial strain isolated from the female urinary microbiota.</title>
        <authorList>
            <person name="Thomas-White K."/>
            <person name="Kumar N."/>
            <person name="Forster S."/>
            <person name="Putonti C."/>
            <person name="Lawley T."/>
            <person name="Wolfe A.J."/>
        </authorList>
    </citation>
    <scope>NUCLEOTIDE SEQUENCE [LARGE SCALE GENOMIC DNA]</scope>
    <source>
        <strain evidence="3 4">UMB0792</strain>
    </source>
</reference>
<feature type="compositionally biased region" description="Low complexity" evidence="1">
    <location>
        <begin position="34"/>
        <end position="56"/>
    </location>
</feature>
<proteinExistence type="predicted"/>
<evidence type="ECO:0000313" key="3">
    <source>
        <dbReference type="EMBL" id="PMC65418.1"/>
    </source>
</evidence>
<evidence type="ECO:0008006" key="5">
    <source>
        <dbReference type="Google" id="ProtNLM"/>
    </source>
</evidence>
<protein>
    <recommendedName>
        <fullName evidence="5">Lipoprotein</fullName>
    </recommendedName>
</protein>
<sequence>MKSAKVTYVTLSAVTAASVVLTACSTDDATDEAPLSTQATTTTTESPTSTTTSSSADTEDLNSYDGFYTNDFYTALHKLPGLEQRSGESNPKEYSTEAELLNSDETLRVLSFIYIPKVDGEYQPITPTSDKGLQQAYDSAVDVFNDENYEFKETEHDTANFTWQCVEAQDAQNGNIDYDICVTAFAGRVIEAQRQILTEDRDDSDKKLDKLLNDFDDVLSDMKRR</sequence>
<dbReference type="PROSITE" id="PS51257">
    <property type="entry name" value="PROKAR_LIPOPROTEIN"/>
    <property type="match status" value="1"/>
</dbReference>
<keyword evidence="2" id="KW-0732">Signal</keyword>
<feature type="chain" id="PRO_5039068297" description="Lipoprotein" evidence="2">
    <location>
        <begin position="23"/>
        <end position="225"/>
    </location>
</feature>
<keyword evidence="4" id="KW-1185">Reference proteome</keyword>
<comment type="caution">
    <text evidence="3">The sequence shown here is derived from an EMBL/GenBank/DDBJ whole genome shotgun (WGS) entry which is preliminary data.</text>
</comment>
<dbReference type="Proteomes" id="UP000235836">
    <property type="component" value="Unassembled WGS sequence"/>
</dbReference>
<feature type="signal peptide" evidence="2">
    <location>
        <begin position="1"/>
        <end position="22"/>
    </location>
</feature>
<accession>A0A2N6T7Y8</accession>
<dbReference type="EMBL" id="PNHG01000001">
    <property type="protein sequence ID" value="PMC65418.1"/>
    <property type="molecule type" value="Genomic_DNA"/>
</dbReference>
<feature type="region of interest" description="Disordered" evidence="1">
    <location>
        <begin position="28"/>
        <end position="60"/>
    </location>
</feature>
<dbReference type="AlphaFoldDB" id="A0A2N6T7Y8"/>
<organism evidence="3 4">
    <name type="scientific">Corynebacterium tuscaniense</name>
    <dbReference type="NCBI Taxonomy" id="302449"/>
    <lineage>
        <taxon>Bacteria</taxon>
        <taxon>Bacillati</taxon>
        <taxon>Actinomycetota</taxon>
        <taxon>Actinomycetes</taxon>
        <taxon>Mycobacteriales</taxon>
        <taxon>Corynebacteriaceae</taxon>
        <taxon>Corynebacterium</taxon>
    </lineage>
</organism>
<evidence type="ECO:0000313" key="4">
    <source>
        <dbReference type="Proteomes" id="UP000235836"/>
    </source>
</evidence>
<name>A0A2N6T7Y8_9CORY</name>
<evidence type="ECO:0000256" key="2">
    <source>
        <dbReference type="SAM" id="SignalP"/>
    </source>
</evidence>
<dbReference type="RefSeq" id="WP_102723178.1">
    <property type="nucleotide sequence ID" value="NZ_PNHG01000001.1"/>
</dbReference>